<keyword evidence="7 13" id="KW-0479">Metal-binding</keyword>
<evidence type="ECO:0000256" key="4">
    <source>
        <dbReference type="ARBA" id="ARBA00010617"/>
    </source>
</evidence>
<dbReference type="PANTHER" id="PTHR24305:SF166">
    <property type="entry name" value="CYTOCHROME P450 12A4, MITOCHONDRIAL-RELATED"/>
    <property type="match status" value="1"/>
</dbReference>
<evidence type="ECO:0000256" key="5">
    <source>
        <dbReference type="ARBA" id="ARBA00022617"/>
    </source>
</evidence>
<keyword evidence="6" id="KW-0812">Transmembrane</keyword>
<evidence type="ECO:0000256" key="8">
    <source>
        <dbReference type="ARBA" id="ARBA00022989"/>
    </source>
</evidence>
<feature type="binding site" description="axial binding residue" evidence="13">
    <location>
        <position position="481"/>
    </location>
    <ligand>
        <name>heme</name>
        <dbReference type="ChEBI" id="CHEBI:30413"/>
    </ligand>
    <ligandPart>
        <name>Fe</name>
        <dbReference type="ChEBI" id="CHEBI:18248"/>
    </ligandPart>
</feature>
<keyword evidence="15" id="KW-1185">Reference proteome</keyword>
<dbReference type="GO" id="GO:0016020">
    <property type="term" value="C:membrane"/>
    <property type="evidence" value="ECO:0007669"/>
    <property type="project" value="UniProtKB-SubCell"/>
</dbReference>
<evidence type="ECO:0000256" key="12">
    <source>
        <dbReference type="ARBA" id="ARBA00023136"/>
    </source>
</evidence>
<dbReference type="InterPro" id="IPR050121">
    <property type="entry name" value="Cytochrome_P450_monoxygenase"/>
</dbReference>
<name>A0A166DNV0_9AGAM</name>
<proteinExistence type="inferred from homology"/>
<dbReference type="CDD" id="cd11069">
    <property type="entry name" value="CYP_FUM15-like"/>
    <property type="match status" value="1"/>
</dbReference>
<dbReference type="PANTHER" id="PTHR24305">
    <property type="entry name" value="CYTOCHROME P450"/>
    <property type="match status" value="1"/>
</dbReference>
<dbReference type="PRINTS" id="PR00463">
    <property type="entry name" value="EP450I"/>
</dbReference>
<comment type="cofactor">
    <cofactor evidence="1 13">
        <name>heme</name>
        <dbReference type="ChEBI" id="CHEBI:30413"/>
    </cofactor>
</comment>
<evidence type="ECO:0000313" key="15">
    <source>
        <dbReference type="Proteomes" id="UP000076532"/>
    </source>
</evidence>
<keyword evidence="10 13" id="KW-0408">Iron</keyword>
<evidence type="ECO:0000256" key="1">
    <source>
        <dbReference type="ARBA" id="ARBA00001971"/>
    </source>
</evidence>
<dbReference type="GO" id="GO:0005506">
    <property type="term" value="F:iron ion binding"/>
    <property type="evidence" value="ECO:0007669"/>
    <property type="project" value="InterPro"/>
</dbReference>
<keyword evidence="5 13" id="KW-0349">Heme</keyword>
<keyword evidence="11" id="KW-0503">Monooxygenase</keyword>
<evidence type="ECO:0000256" key="11">
    <source>
        <dbReference type="ARBA" id="ARBA00023033"/>
    </source>
</evidence>
<evidence type="ECO:0000256" key="10">
    <source>
        <dbReference type="ARBA" id="ARBA00023004"/>
    </source>
</evidence>
<organism evidence="14 15">
    <name type="scientific">Athelia psychrophila</name>
    <dbReference type="NCBI Taxonomy" id="1759441"/>
    <lineage>
        <taxon>Eukaryota</taxon>
        <taxon>Fungi</taxon>
        <taxon>Dikarya</taxon>
        <taxon>Basidiomycota</taxon>
        <taxon>Agaricomycotina</taxon>
        <taxon>Agaricomycetes</taxon>
        <taxon>Agaricomycetidae</taxon>
        <taxon>Atheliales</taxon>
        <taxon>Atheliaceae</taxon>
        <taxon>Athelia</taxon>
    </lineage>
</organism>
<dbReference type="Proteomes" id="UP000076532">
    <property type="component" value="Unassembled WGS sequence"/>
</dbReference>
<keyword evidence="8" id="KW-1133">Transmembrane helix</keyword>
<dbReference type="Gene3D" id="1.10.630.10">
    <property type="entry name" value="Cytochrome P450"/>
    <property type="match status" value="1"/>
</dbReference>
<dbReference type="InterPro" id="IPR036396">
    <property type="entry name" value="Cyt_P450_sf"/>
</dbReference>
<evidence type="ECO:0000256" key="13">
    <source>
        <dbReference type="PIRSR" id="PIRSR602401-1"/>
    </source>
</evidence>
<evidence type="ECO:0000256" key="7">
    <source>
        <dbReference type="ARBA" id="ARBA00022723"/>
    </source>
</evidence>
<dbReference type="InterPro" id="IPR001128">
    <property type="entry name" value="Cyt_P450"/>
</dbReference>
<dbReference type="Pfam" id="PF00067">
    <property type="entry name" value="p450"/>
    <property type="match status" value="1"/>
</dbReference>
<dbReference type="GO" id="GO:0016705">
    <property type="term" value="F:oxidoreductase activity, acting on paired donors, with incorporation or reduction of molecular oxygen"/>
    <property type="evidence" value="ECO:0007669"/>
    <property type="project" value="InterPro"/>
</dbReference>
<sequence length="538" mass="59843">MVNAELTFQNVLISGALVALAWRLLKFFAKHPFDNLPGPPSPSLFFGNIKQLRTPQGWAFHQALADNYGQVVKYRGIGNEARLWVSDLKALHYIVIKEQDVYEETDVFIHANKLMFGEGLLGTLGAQHRKQRKMLNPVFSPRHLQEMVPIFHSVSHKLRDAILSRVTAGPQEIDMLHWFGRTALEFVGQSGLGYSFDNLDDGPPHPYALSVKSFFPALFRLQLLQHLVPYMPELGPPSLRRAFVKLVPSADVQNLRKIVDMMDKTSHEIVQSKQQGGLAEHERVGGGKDIMSILLEANKAAAEEDRLTEAEVIAQVTTLVFAATDTTSSALSRIFHLLAQHPEAQGRLRDEICAARAQDGDLDYKLLDGLQYLDAVIRETLRLYAPAPFTDRVARKETVLPLSQPIVGIDGTDIHEIAVPKGTTVTVAIMRANRDPSIWGDDAQEWLPERWLGSPPDKVENAHFPGVYSNMMTFLGGSRACIGFKFSLLEMKALMCVLLESFAFSLSDKDIVWNLAGIITPSVSGDVKPQLPLIVSKI</sequence>
<keyword evidence="12" id="KW-0472">Membrane</keyword>
<dbReference type="GO" id="GO:0020037">
    <property type="term" value="F:heme binding"/>
    <property type="evidence" value="ECO:0007669"/>
    <property type="project" value="InterPro"/>
</dbReference>
<dbReference type="EMBL" id="KV417610">
    <property type="protein sequence ID" value="KZP14916.1"/>
    <property type="molecule type" value="Genomic_DNA"/>
</dbReference>
<keyword evidence="9" id="KW-0560">Oxidoreductase</keyword>
<dbReference type="AlphaFoldDB" id="A0A166DNV0"/>
<evidence type="ECO:0000256" key="3">
    <source>
        <dbReference type="ARBA" id="ARBA00004721"/>
    </source>
</evidence>
<protein>
    <submittedName>
        <fullName evidence="14">Cytochrome P450</fullName>
    </submittedName>
</protein>
<dbReference type="PRINTS" id="PR00385">
    <property type="entry name" value="P450"/>
</dbReference>
<evidence type="ECO:0000256" key="2">
    <source>
        <dbReference type="ARBA" id="ARBA00004370"/>
    </source>
</evidence>
<evidence type="ECO:0000256" key="9">
    <source>
        <dbReference type="ARBA" id="ARBA00023002"/>
    </source>
</evidence>
<evidence type="ECO:0000313" key="14">
    <source>
        <dbReference type="EMBL" id="KZP14916.1"/>
    </source>
</evidence>
<dbReference type="InterPro" id="IPR002401">
    <property type="entry name" value="Cyt_P450_E_grp-I"/>
</dbReference>
<evidence type="ECO:0000256" key="6">
    <source>
        <dbReference type="ARBA" id="ARBA00022692"/>
    </source>
</evidence>
<dbReference type="STRING" id="436010.A0A166DNV0"/>
<accession>A0A166DNV0</accession>
<reference evidence="14 15" key="1">
    <citation type="journal article" date="2016" name="Mol. Biol. Evol.">
        <title>Comparative Genomics of Early-Diverging Mushroom-Forming Fungi Provides Insights into the Origins of Lignocellulose Decay Capabilities.</title>
        <authorList>
            <person name="Nagy L.G."/>
            <person name="Riley R."/>
            <person name="Tritt A."/>
            <person name="Adam C."/>
            <person name="Daum C."/>
            <person name="Floudas D."/>
            <person name="Sun H."/>
            <person name="Yadav J.S."/>
            <person name="Pangilinan J."/>
            <person name="Larsson K.H."/>
            <person name="Matsuura K."/>
            <person name="Barry K."/>
            <person name="Labutti K."/>
            <person name="Kuo R."/>
            <person name="Ohm R.A."/>
            <person name="Bhattacharya S.S."/>
            <person name="Shirouzu T."/>
            <person name="Yoshinaga Y."/>
            <person name="Martin F.M."/>
            <person name="Grigoriev I.V."/>
            <person name="Hibbett D.S."/>
        </authorList>
    </citation>
    <scope>NUCLEOTIDE SEQUENCE [LARGE SCALE GENOMIC DNA]</scope>
    <source>
        <strain evidence="14 15">CBS 109695</strain>
    </source>
</reference>
<comment type="similarity">
    <text evidence="4">Belongs to the cytochrome P450 family.</text>
</comment>
<gene>
    <name evidence="14" type="ORF">FIBSPDRAFT_1048444</name>
</gene>
<dbReference type="SUPFAM" id="SSF48264">
    <property type="entry name" value="Cytochrome P450"/>
    <property type="match status" value="1"/>
</dbReference>
<dbReference type="GO" id="GO:0004497">
    <property type="term" value="F:monooxygenase activity"/>
    <property type="evidence" value="ECO:0007669"/>
    <property type="project" value="UniProtKB-KW"/>
</dbReference>
<comment type="pathway">
    <text evidence="3">Secondary metabolite biosynthesis; terpenoid biosynthesis.</text>
</comment>
<dbReference type="OrthoDB" id="1470350at2759"/>
<comment type="subcellular location">
    <subcellularLocation>
        <location evidence="2">Membrane</location>
    </subcellularLocation>
</comment>